<keyword evidence="1 3" id="KW-0853">WD repeat</keyword>
<evidence type="ECO:0000313" key="5">
    <source>
        <dbReference type="EMBL" id="KAF5938573.1"/>
    </source>
</evidence>
<dbReference type="GO" id="GO:0005737">
    <property type="term" value="C:cytoplasm"/>
    <property type="evidence" value="ECO:0007669"/>
    <property type="project" value="TreeGrafter"/>
</dbReference>
<reference evidence="6" key="1">
    <citation type="journal article" date="2020" name="Nat. Commun.">
        <title>Genome assembly of wild tea tree DASZ reveals pedigree and selection history of tea varieties.</title>
        <authorList>
            <person name="Zhang W."/>
            <person name="Zhang Y."/>
            <person name="Qiu H."/>
            <person name="Guo Y."/>
            <person name="Wan H."/>
            <person name="Zhang X."/>
            <person name="Scossa F."/>
            <person name="Alseekh S."/>
            <person name="Zhang Q."/>
            <person name="Wang P."/>
            <person name="Xu L."/>
            <person name="Schmidt M.H."/>
            <person name="Jia X."/>
            <person name="Li D."/>
            <person name="Zhu A."/>
            <person name="Guo F."/>
            <person name="Chen W."/>
            <person name="Ni D."/>
            <person name="Usadel B."/>
            <person name="Fernie A.R."/>
            <person name="Wen W."/>
        </authorList>
    </citation>
    <scope>NUCLEOTIDE SEQUENCE [LARGE SCALE GENOMIC DNA]</scope>
    <source>
        <strain evidence="6">cv. G240</strain>
    </source>
</reference>
<evidence type="ECO:0000256" key="2">
    <source>
        <dbReference type="ARBA" id="ARBA00022737"/>
    </source>
</evidence>
<dbReference type="Proteomes" id="UP000593564">
    <property type="component" value="Unassembled WGS sequence"/>
</dbReference>
<reference evidence="5 6" key="2">
    <citation type="submission" date="2020-07" db="EMBL/GenBank/DDBJ databases">
        <title>Genome assembly of wild tea tree DASZ reveals pedigree and selection history of tea varieties.</title>
        <authorList>
            <person name="Zhang W."/>
        </authorList>
    </citation>
    <scope>NUCLEOTIDE SEQUENCE [LARGE SCALE GENOMIC DNA]</scope>
    <source>
        <strain evidence="6">cv. G240</strain>
        <tissue evidence="5">Leaf</tissue>
    </source>
</reference>
<gene>
    <name evidence="5" type="ORF">HYC85_022832</name>
</gene>
<evidence type="ECO:0000256" key="3">
    <source>
        <dbReference type="PROSITE-ProRule" id="PRU00221"/>
    </source>
</evidence>
<evidence type="ECO:0000313" key="6">
    <source>
        <dbReference type="Proteomes" id="UP000593564"/>
    </source>
</evidence>
<accession>A0A7J7GCQ3</accession>
<dbReference type="InterPro" id="IPR036322">
    <property type="entry name" value="WD40_repeat_dom_sf"/>
</dbReference>
<dbReference type="EMBL" id="JACBKZ010000011">
    <property type="protein sequence ID" value="KAF5938573.1"/>
    <property type="molecule type" value="Genomic_DNA"/>
</dbReference>
<name>A0A7J7GCQ3_CAMSI</name>
<dbReference type="SUPFAM" id="SSF50998">
    <property type="entry name" value="Quinoprotein alcohol dehydrogenase-like"/>
    <property type="match status" value="1"/>
</dbReference>
<dbReference type="InterPro" id="IPR049916">
    <property type="entry name" value="WDR72-like"/>
</dbReference>
<keyword evidence="2" id="KW-0677">Repeat</keyword>
<dbReference type="SMART" id="SM00320">
    <property type="entry name" value="WD40"/>
    <property type="match status" value="4"/>
</dbReference>
<keyword evidence="6" id="KW-1185">Reference proteome</keyword>
<dbReference type="Gene3D" id="2.130.10.10">
    <property type="entry name" value="YVTN repeat-like/Quinoprotein amine dehydrogenase"/>
    <property type="match status" value="1"/>
</dbReference>
<proteinExistence type="predicted"/>
<evidence type="ECO:0000256" key="1">
    <source>
        <dbReference type="ARBA" id="ARBA00022574"/>
    </source>
</evidence>
<feature type="region of interest" description="Disordered" evidence="4">
    <location>
        <begin position="722"/>
        <end position="748"/>
    </location>
</feature>
<dbReference type="InterPro" id="IPR001680">
    <property type="entry name" value="WD40_rpt"/>
</dbReference>
<dbReference type="SUPFAM" id="SSF50978">
    <property type="entry name" value="WD40 repeat-like"/>
    <property type="match status" value="1"/>
</dbReference>
<dbReference type="PROSITE" id="PS00678">
    <property type="entry name" value="WD_REPEATS_1"/>
    <property type="match status" value="1"/>
</dbReference>
<dbReference type="Pfam" id="PF00400">
    <property type="entry name" value="WD40"/>
    <property type="match status" value="1"/>
</dbReference>
<dbReference type="PANTHER" id="PTHR44099:SF4">
    <property type="entry name" value="RABCONNECTIN-3B, ISOFORM A"/>
    <property type="match status" value="1"/>
</dbReference>
<dbReference type="InterPro" id="IPR015943">
    <property type="entry name" value="WD40/YVTN_repeat-like_dom_sf"/>
</dbReference>
<feature type="repeat" description="WD" evidence="3">
    <location>
        <begin position="492"/>
        <end position="514"/>
    </location>
</feature>
<organism evidence="5 6">
    <name type="scientific">Camellia sinensis</name>
    <name type="common">Tea plant</name>
    <name type="synonym">Thea sinensis</name>
    <dbReference type="NCBI Taxonomy" id="4442"/>
    <lineage>
        <taxon>Eukaryota</taxon>
        <taxon>Viridiplantae</taxon>
        <taxon>Streptophyta</taxon>
        <taxon>Embryophyta</taxon>
        <taxon>Tracheophyta</taxon>
        <taxon>Spermatophyta</taxon>
        <taxon>Magnoliopsida</taxon>
        <taxon>eudicotyledons</taxon>
        <taxon>Gunneridae</taxon>
        <taxon>Pentapetalae</taxon>
        <taxon>asterids</taxon>
        <taxon>Ericales</taxon>
        <taxon>Theaceae</taxon>
        <taxon>Camellia</taxon>
    </lineage>
</organism>
<dbReference type="InterPro" id="IPR011047">
    <property type="entry name" value="Quinoprotein_ADH-like_sf"/>
</dbReference>
<protein>
    <submittedName>
        <fullName evidence="5">Uncharacterized protein</fullName>
    </submittedName>
</protein>
<sequence>MKCRSVACIWSASPPPHRVTAVAALSQPPTLYTGGSDGSIVWWNVSATDSNQSPRKKEKKRGSGHCRCRRKMPPWVGSPSLIRSFPENPRYVCVAACFVDAVNSVDHQLSPEGGEASVDRDPLHRKPSKCTVVIVDSYTLTIVQTIFHGNLSIGPLRFMSIVSRVEDMEKQSVLLGDSYGKLQCVPILKEPNSDSETGTALQKNSYNLEMTDWVEGSSEGLQVVTTRGQVLAHVYRTYCIFRFAENFAVWNNRGFAVVYSITYSDCIFNFELLSVIPAVTCPIDVRLSIYFIQLSCYLLRIESICFHVEESLLWKPHVTTWLLPQQHDNNLNLPQQCKMVGEGRFFVDWISSLTSPNETEALRHDAGAELIGQGTQFSQKNCVPCPNGDNIHATDGKYWFSQKGRLVSSSMIISESYYTPYAAVYGFHSGEIEVVHFNIFTGGFDSYGRSQHHEVDSNVSKQYFLGHTGAVLCLAAHWMVGTAKGWSFCRVLVSGSMDCTIRLWDLDSGNLITVMHHHVAPDSCVTLVSLETLRAERMFPGHPHYPSKVVWDGTNGYLACLCQNHSGTYDALDVLYIWDVKTGALERVLRGTASHSMFDHFCKGINTNSPSGGVLNRNTSASSLLLPLIEDANLSQSHSKHLGKGASSSSNMLPSITNMTEANASQKHSSKVNSAKLSSSMSSILRSNKHPINCTSPFPGIAALSFDLALLMSPFQNHVSFKDGGEKRRNTHVNEHGAKMSKDMGDEQDKNHMKELGAEKPSPHHVTTNGTILNGSDLQGTSTDTAVDDEWVRRPTNFLLASGLQGNRGSLTLTFPSSRAALELWKSSSEFSAVRSLTMVSLAQRIVSLSHSCSAASSALAAFYTRNFLEKTPDVKPPLLQLLVSFWQDESEHGSLRTEESEILAWLESFEVQDWISCVCGTNQDAMTSHIIVAAALAIWYPSLVKPSLAVLVVHPLMKLVMAMNDKYSSTAAELLAEGMESTWKACIASEIPRLISDMFFQIECVSAPANSSAQNPAVPINIRETLVGILLPSLAMADILGFLSVIESQIWSTASDSPVHVVSLMTLIRFIRGSPRNIAPYLDKICRWLISFYRPWTLATSVMRKTCLQSSMAALKEVVRIFPMVALNDTSTRLAVGDAIGKTNHAIIRVYDMQSMTTIKVLDASGPPGLPSLLGGASEVVVITAISALSFSPDGEGLVAFSEHGLMIRWWSLGSVWWEKLSRNLVPVQCTKLIFVPPWEGFSPNSTRSSIMASIMESDRHGNAKENAGGVSDVDRHIFRCSHHPDSDLGKITTLCGNSGLAKVLIILHCLTCVISTRKNKFAQLCENFPCKRVLFSSAFSGDLKLLVCSFHFFLKVMVCNCISNSSKLLGQCLLPVDF</sequence>
<dbReference type="InterPro" id="IPR019775">
    <property type="entry name" value="WD40_repeat_CS"/>
</dbReference>
<dbReference type="PROSITE" id="PS50082">
    <property type="entry name" value="WD_REPEATS_2"/>
    <property type="match status" value="1"/>
</dbReference>
<comment type="caution">
    <text evidence="5">The sequence shown here is derived from an EMBL/GenBank/DDBJ whole genome shotgun (WGS) entry which is preliminary data.</text>
</comment>
<dbReference type="PANTHER" id="PTHR44099">
    <property type="entry name" value="RABCONNECTIN-3B, ISOFORM A"/>
    <property type="match status" value="1"/>
</dbReference>
<evidence type="ECO:0000256" key="4">
    <source>
        <dbReference type="SAM" id="MobiDB-lite"/>
    </source>
</evidence>